<dbReference type="Proteomes" id="UP000515153">
    <property type="component" value="Unplaced"/>
</dbReference>
<evidence type="ECO:0000313" key="1">
    <source>
        <dbReference type="Proteomes" id="UP000515153"/>
    </source>
</evidence>
<dbReference type="GeneID" id="41959135"/>
<keyword evidence="1" id="KW-1185">Reference proteome</keyword>
<dbReference type="RefSeq" id="XP_030985595.1">
    <property type="nucleotide sequence ID" value="XM_031124226.1"/>
</dbReference>
<name>A0A6P8BEI0_PYRGI</name>
<dbReference type="AlphaFoldDB" id="A0A6P8BEI0"/>
<organism evidence="1 2">
    <name type="scientific">Pyricularia grisea</name>
    <name type="common">Crabgrass-specific blast fungus</name>
    <name type="synonym">Magnaporthe grisea</name>
    <dbReference type="NCBI Taxonomy" id="148305"/>
    <lineage>
        <taxon>Eukaryota</taxon>
        <taxon>Fungi</taxon>
        <taxon>Dikarya</taxon>
        <taxon>Ascomycota</taxon>
        <taxon>Pezizomycotina</taxon>
        <taxon>Sordariomycetes</taxon>
        <taxon>Sordariomycetidae</taxon>
        <taxon>Magnaporthales</taxon>
        <taxon>Pyriculariaceae</taxon>
        <taxon>Pyricularia</taxon>
    </lineage>
</organism>
<reference evidence="2" key="3">
    <citation type="submission" date="2025-08" db="UniProtKB">
        <authorList>
            <consortium name="RefSeq"/>
        </authorList>
    </citation>
    <scope>IDENTIFICATION</scope>
    <source>
        <strain evidence="2">NI907</strain>
    </source>
</reference>
<dbReference type="KEGG" id="pgri:PgNI_04175"/>
<gene>
    <name evidence="2" type="ORF">PgNI_04175</name>
</gene>
<protein>
    <submittedName>
        <fullName evidence="2">Uncharacterized protein</fullName>
    </submittedName>
</protein>
<reference evidence="2" key="1">
    <citation type="journal article" date="2019" name="Mol. Biol. Evol.">
        <title>Blast fungal genomes show frequent chromosomal changes, gene gains and losses, and effector gene turnover.</title>
        <authorList>
            <person name="Gomez Luciano L.B."/>
            <person name="Jason Tsai I."/>
            <person name="Chuma I."/>
            <person name="Tosa Y."/>
            <person name="Chen Y.H."/>
            <person name="Li J.Y."/>
            <person name="Li M.Y."/>
            <person name="Jade Lu M.Y."/>
            <person name="Nakayashiki H."/>
            <person name="Li W.H."/>
        </authorList>
    </citation>
    <scope>NUCLEOTIDE SEQUENCE</scope>
    <source>
        <strain evidence="2">NI907</strain>
    </source>
</reference>
<sequence>MPSPQHFSAPIIHLIYDSVHVRGRPSPICQGTSHSLRLVTQ</sequence>
<evidence type="ECO:0000313" key="2">
    <source>
        <dbReference type="RefSeq" id="XP_030985595.1"/>
    </source>
</evidence>
<accession>A0A6P8BEI0</accession>
<reference evidence="2" key="2">
    <citation type="submission" date="2019-10" db="EMBL/GenBank/DDBJ databases">
        <authorList>
            <consortium name="NCBI Genome Project"/>
        </authorList>
    </citation>
    <scope>NUCLEOTIDE SEQUENCE</scope>
    <source>
        <strain evidence="2">NI907</strain>
    </source>
</reference>
<proteinExistence type="predicted"/>